<protein>
    <submittedName>
        <fullName evidence="2">Uncharacterized protein</fullName>
    </submittedName>
</protein>
<gene>
    <name evidence="2" type="ORF">GOODEAATRI_031449</name>
</gene>
<keyword evidence="3" id="KW-1185">Reference proteome</keyword>
<accession>A0ABV0MWY1</accession>
<organism evidence="2 3">
    <name type="scientific">Goodea atripinnis</name>
    <dbReference type="NCBI Taxonomy" id="208336"/>
    <lineage>
        <taxon>Eukaryota</taxon>
        <taxon>Metazoa</taxon>
        <taxon>Chordata</taxon>
        <taxon>Craniata</taxon>
        <taxon>Vertebrata</taxon>
        <taxon>Euteleostomi</taxon>
        <taxon>Actinopterygii</taxon>
        <taxon>Neopterygii</taxon>
        <taxon>Teleostei</taxon>
        <taxon>Neoteleostei</taxon>
        <taxon>Acanthomorphata</taxon>
        <taxon>Ovalentaria</taxon>
        <taxon>Atherinomorphae</taxon>
        <taxon>Cyprinodontiformes</taxon>
        <taxon>Goodeidae</taxon>
        <taxon>Goodea</taxon>
    </lineage>
</organism>
<evidence type="ECO:0000313" key="3">
    <source>
        <dbReference type="Proteomes" id="UP001476798"/>
    </source>
</evidence>
<proteinExistence type="predicted"/>
<dbReference type="Proteomes" id="UP001476798">
    <property type="component" value="Unassembled WGS sequence"/>
</dbReference>
<feature type="region of interest" description="Disordered" evidence="1">
    <location>
        <begin position="50"/>
        <end position="74"/>
    </location>
</feature>
<reference evidence="2 3" key="1">
    <citation type="submission" date="2021-06" db="EMBL/GenBank/DDBJ databases">
        <authorList>
            <person name="Palmer J.M."/>
        </authorList>
    </citation>
    <scope>NUCLEOTIDE SEQUENCE [LARGE SCALE GENOMIC DNA]</scope>
    <source>
        <strain evidence="2 3">GA_2019</strain>
        <tissue evidence="2">Muscle</tissue>
    </source>
</reference>
<comment type="caution">
    <text evidence="2">The sequence shown here is derived from an EMBL/GenBank/DDBJ whole genome shotgun (WGS) entry which is preliminary data.</text>
</comment>
<sequence length="117" mass="12759">VPDLLDPEVRSLLNTRTGSWIKVPSMLLDFQDSSLKFPYWINSWLAASGSTTNRPKSAANPVHPPTCSQASFSEDSSSLKDQAIWINLTRQGNPCAELPDSTSSFPLAVSSLIPLEL</sequence>
<dbReference type="EMBL" id="JAHRIO010015355">
    <property type="protein sequence ID" value="MEQ2163560.1"/>
    <property type="molecule type" value="Genomic_DNA"/>
</dbReference>
<evidence type="ECO:0000313" key="2">
    <source>
        <dbReference type="EMBL" id="MEQ2163560.1"/>
    </source>
</evidence>
<name>A0ABV0MWY1_9TELE</name>
<evidence type="ECO:0000256" key="1">
    <source>
        <dbReference type="SAM" id="MobiDB-lite"/>
    </source>
</evidence>
<feature type="non-terminal residue" evidence="2">
    <location>
        <position position="1"/>
    </location>
</feature>